<comment type="caution">
    <text evidence="2">The sequence shown here is derived from an EMBL/GenBank/DDBJ whole genome shotgun (WGS) entry which is preliminary data.</text>
</comment>
<protein>
    <submittedName>
        <fullName evidence="2">LuxR family transcriptional regulator</fullName>
    </submittedName>
</protein>
<dbReference type="Gene3D" id="1.10.10.10">
    <property type="entry name" value="Winged helix-like DNA-binding domain superfamily/Winged helix DNA-binding domain"/>
    <property type="match status" value="1"/>
</dbReference>
<name>A0ABQ5VYX7_9HYPH</name>
<evidence type="ECO:0000313" key="3">
    <source>
        <dbReference type="Proteomes" id="UP001156691"/>
    </source>
</evidence>
<dbReference type="Pfam" id="PF00196">
    <property type="entry name" value="GerE"/>
    <property type="match status" value="1"/>
</dbReference>
<reference evidence="3" key="1">
    <citation type="journal article" date="2019" name="Int. J. Syst. Evol. Microbiol.">
        <title>The Global Catalogue of Microorganisms (GCM) 10K type strain sequencing project: providing services to taxonomists for standard genome sequencing and annotation.</title>
        <authorList>
            <consortium name="The Broad Institute Genomics Platform"/>
            <consortium name="The Broad Institute Genome Sequencing Center for Infectious Disease"/>
            <person name="Wu L."/>
            <person name="Ma J."/>
        </authorList>
    </citation>
    <scope>NUCLEOTIDE SEQUENCE [LARGE SCALE GENOMIC DNA]</scope>
    <source>
        <strain evidence="3">NBRC 112416</strain>
    </source>
</reference>
<dbReference type="SMART" id="SM00421">
    <property type="entry name" value="HTH_LUXR"/>
    <property type="match status" value="1"/>
</dbReference>
<dbReference type="InterPro" id="IPR036388">
    <property type="entry name" value="WH-like_DNA-bd_sf"/>
</dbReference>
<gene>
    <name evidence="2" type="ORF">GCM10010862_00800</name>
</gene>
<dbReference type="PROSITE" id="PS50043">
    <property type="entry name" value="HTH_LUXR_2"/>
    <property type="match status" value="1"/>
</dbReference>
<feature type="domain" description="HTH luxR-type" evidence="1">
    <location>
        <begin position="299"/>
        <end position="364"/>
    </location>
</feature>
<dbReference type="Proteomes" id="UP001156691">
    <property type="component" value="Unassembled WGS sequence"/>
</dbReference>
<keyword evidence="3" id="KW-1185">Reference proteome</keyword>
<evidence type="ECO:0000259" key="1">
    <source>
        <dbReference type="PROSITE" id="PS50043"/>
    </source>
</evidence>
<dbReference type="RefSeq" id="WP_284338291.1">
    <property type="nucleotide sequence ID" value="NZ_BSNS01000001.1"/>
</dbReference>
<dbReference type="SUPFAM" id="SSF46894">
    <property type="entry name" value="C-terminal effector domain of the bipartite response regulators"/>
    <property type="match status" value="1"/>
</dbReference>
<dbReference type="InterPro" id="IPR000792">
    <property type="entry name" value="Tscrpt_reg_LuxR_C"/>
</dbReference>
<organism evidence="2 3">
    <name type="scientific">Devosia nitrariae</name>
    <dbReference type="NCBI Taxonomy" id="2071872"/>
    <lineage>
        <taxon>Bacteria</taxon>
        <taxon>Pseudomonadati</taxon>
        <taxon>Pseudomonadota</taxon>
        <taxon>Alphaproteobacteria</taxon>
        <taxon>Hyphomicrobiales</taxon>
        <taxon>Devosiaceae</taxon>
        <taxon>Devosia</taxon>
    </lineage>
</organism>
<accession>A0ABQ5VYX7</accession>
<proteinExistence type="predicted"/>
<evidence type="ECO:0000313" key="2">
    <source>
        <dbReference type="EMBL" id="GLQ52822.1"/>
    </source>
</evidence>
<dbReference type="InterPro" id="IPR016032">
    <property type="entry name" value="Sig_transdc_resp-reg_C-effctor"/>
</dbReference>
<sequence>MTLAYSGALDPQGWDNFLVRLTSASGGVMTHMFGQDFESHTNFGLRSAGFGPEFVDDFTSYYCNLNVLAKGVLDFPISTPLSYEQVVEEDRLVRTEFYRDWLRPQEDCLGGGGVVLFKENRRVFVMGGNIRRKDIEKLQRPWLSLMAHLAPHLRQALEIARVLAGQELERWALRASSSAAAPGCLVVNAHRRIIFANNAGNAMLEAGTAIRRDLQRRIRFADWSVDRQFQDALVCWNTHPLRQPHTFLVPDGVGFVCRTARLEPDELDSSPLRTFLGSGEACFFLTLSQREQDANLPARLRTQFHLTRRETDVALHLADGRTLEEIAQLQDVSVHTARNQLKAAMAKMEVRRQTDLVRIITTMRHGD</sequence>
<dbReference type="CDD" id="cd06170">
    <property type="entry name" value="LuxR_C_like"/>
    <property type="match status" value="1"/>
</dbReference>
<dbReference type="EMBL" id="BSNS01000001">
    <property type="protein sequence ID" value="GLQ52822.1"/>
    <property type="molecule type" value="Genomic_DNA"/>
</dbReference>